<dbReference type="GeneID" id="112283293"/>
<feature type="region of interest" description="Disordered" evidence="3">
    <location>
        <begin position="1"/>
        <end position="33"/>
    </location>
</feature>
<dbReference type="GO" id="GO:0000981">
    <property type="term" value="F:DNA-binding transcription factor activity, RNA polymerase II-specific"/>
    <property type="evidence" value="ECO:0000318"/>
    <property type="project" value="GO_Central"/>
</dbReference>
<feature type="region of interest" description="Disordered" evidence="3">
    <location>
        <begin position="719"/>
        <end position="755"/>
    </location>
</feature>
<feature type="domain" description="Myb-like" evidence="4">
    <location>
        <begin position="562"/>
        <end position="613"/>
    </location>
</feature>
<dbReference type="GO" id="GO:0006355">
    <property type="term" value="P:regulation of DNA-templated transcription"/>
    <property type="evidence" value="ECO:0000318"/>
    <property type="project" value="GO_Central"/>
</dbReference>
<dbReference type="KEGG" id="ppp:112283293"/>
<dbReference type="EnsemblPlants" id="Pp3c6_23360V3.1">
    <property type="protein sequence ID" value="Pp3c6_23360V3.1"/>
    <property type="gene ID" value="Pp3c6_23360"/>
</dbReference>
<dbReference type="PANTHER" id="PTHR45614:SF218">
    <property type="entry name" value="TRANSCRIPTION FACTOR MYB119-RELATED"/>
    <property type="match status" value="1"/>
</dbReference>
<keyword evidence="8" id="KW-1185">Reference proteome</keyword>
<dbReference type="InterPro" id="IPR050560">
    <property type="entry name" value="MYB_TF"/>
</dbReference>
<dbReference type="OrthoDB" id="2143914at2759"/>
<dbReference type="SMART" id="SM00717">
    <property type="entry name" value="SANT"/>
    <property type="match status" value="2"/>
</dbReference>
<dbReference type="GO" id="GO:0006777">
    <property type="term" value="P:Mo-molybdopterin cofactor biosynthetic process"/>
    <property type="evidence" value="ECO:0007669"/>
    <property type="project" value="InterPro"/>
</dbReference>
<organism evidence="6">
    <name type="scientific">Physcomitrium patens</name>
    <name type="common">Spreading-leaved earth moss</name>
    <name type="synonym">Physcomitrella patens</name>
    <dbReference type="NCBI Taxonomy" id="3218"/>
    <lineage>
        <taxon>Eukaryota</taxon>
        <taxon>Viridiplantae</taxon>
        <taxon>Streptophyta</taxon>
        <taxon>Embryophyta</taxon>
        <taxon>Bryophyta</taxon>
        <taxon>Bryophytina</taxon>
        <taxon>Bryopsida</taxon>
        <taxon>Funariidae</taxon>
        <taxon>Funariales</taxon>
        <taxon>Funariaceae</taxon>
        <taxon>Physcomitrium</taxon>
    </lineage>
</organism>
<dbReference type="SUPFAM" id="SSF54690">
    <property type="entry name" value="Molybdopterin synthase subunit MoaE"/>
    <property type="match status" value="1"/>
</dbReference>
<feature type="compositionally biased region" description="Polar residues" evidence="3">
    <location>
        <begin position="1169"/>
        <end position="1182"/>
    </location>
</feature>
<gene>
    <name evidence="7" type="primary">LOC112283293</name>
    <name evidence="6" type="ORF">PHYPA_009373</name>
</gene>
<feature type="region of interest" description="Disordered" evidence="3">
    <location>
        <begin position="285"/>
        <end position="304"/>
    </location>
</feature>
<evidence type="ECO:0000259" key="4">
    <source>
        <dbReference type="PROSITE" id="PS50090"/>
    </source>
</evidence>
<feature type="domain" description="HTH myb-type" evidence="5">
    <location>
        <begin position="562"/>
        <end position="617"/>
    </location>
</feature>
<dbReference type="InterPro" id="IPR017930">
    <property type="entry name" value="Myb_dom"/>
</dbReference>
<reference evidence="7" key="3">
    <citation type="submission" date="2020-12" db="UniProtKB">
        <authorList>
            <consortium name="EnsemblPlants"/>
        </authorList>
    </citation>
    <scope>IDENTIFICATION</scope>
</reference>
<feature type="compositionally biased region" description="Basic and acidic residues" evidence="3">
    <location>
        <begin position="169"/>
        <end position="178"/>
    </location>
</feature>
<dbReference type="FunFam" id="1.10.10.60:FF:000010">
    <property type="entry name" value="Transcriptional activator Myb isoform A"/>
    <property type="match status" value="1"/>
</dbReference>
<evidence type="ECO:0000313" key="8">
    <source>
        <dbReference type="Proteomes" id="UP000006727"/>
    </source>
</evidence>
<dbReference type="Pfam" id="PF13921">
    <property type="entry name" value="Myb_DNA-bind_6"/>
    <property type="match status" value="1"/>
</dbReference>
<dbReference type="EMBL" id="ABEU02000006">
    <property type="protein sequence ID" value="PNR52998.1"/>
    <property type="molecule type" value="Genomic_DNA"/>
</dbReference>
<keyword evidence="2" id="KW-0238">DNA-binding</keyword>
<proteinExistence type="predicted"/>
<feature type="compositionally biased region" description="Polar residues" evidence="3">
    <location>
        <begin position="247"/>
        <end position="266"/>
    </location>
</feature>
<feature type="compositionally biased region" description="Basic and acidic residues" evidence="3">
    <location>
        <begin position="720"/>
        <end position="733"/>
    </location>
</feature>
<dbReference type="InterPro" id="IPR001005">
    <property type="entry name" value="SANT/Myb"/>
</dbReference>
<accession>A0A2K1KGU6</accession>
<dbReference type="PROSITE" id="PS50090">
    <property type="entry name" value="MYB_LIKE"/>
    <property type="match status" value="2"/>
</dbReference>
<dbReference type="GO" id="GO:0000978">
    <property type="term" value="F:RNA polymerase II cis-regulatory region sequence-specific DNA binding"/>
    <property type="evidence" value="ECO:0000318"/>
    <property type="project" value="GO_Central"/>
</dbReference>
<dbReference type="Gramene" id="Pp3c6_23360V3.1">
    <property type="protein sequence ID" value="Pp3c6_23360V3.1"/>
    <property type="gene ID" value="Pp3c6_23360"/>
</dbReference>
<dbReference type="RefSeq" id="XP_024377592.1">
    <property type="nucleotide sequence ID" value="XM_024521824.2"/>
</dbReference>
<feature type="compositionally biased region" description="Polar residues" evidence="3">
    <location>
        <begin position="179"/>
        <end position="190"/>
    </location>
</feature>
<feature type="compositionally biased region" description="Polar residues" evidence="3">
    <location>
        <begin position="291"/>
        <end position="301"/>
    </location>
</feature>
<dbReference type="Gene3D" id="3.90.1170.40">
    <property type="entry name" value="Molybdopterin biosynthesis MoaE subunit"/>
    <property type="match status" value="1"/>
</dbReference>
<evidence type="ECO:0000313" key="6">
    <source>
        <dbReference type="EMBL" id="PNR52998.1"/>
    </source>
</evidence>
<dbReference type="Proteomes" id="UP000006727">
    <property type="component" value="Chromosome 6"/>
</dbReference>
<feature type="compositionally biased region" description="Polar residues" evidence="3">
    <location>
        <begin position="122"/>
        <end position="140"/>
    </location>
</feature>
<evidence type="ECO:0000256" key="1">
    <source>
        <dbReference type="ARBA" id="ARBA00022737"/>
    </source>
</evidence>
<feature type="domain" description="Myb-like" evidence="4">
    <location>
        <begin position="614"/>
        <end position="664"/>
    </location>
</feature>
<sequence>MTLKETHGMLKNSAPSPSGPLSPRVGSALSPGGPYTVDIRMQLSVGDTKASGSSTNVVAATALGGSSKVAALNNLPSTGSSLQNQSLNRLQHPSLGDGAPTTRQQHDETTSNFPTFHEMGSTAVNVSQQRQQASSYTLQSHEQHENTSGKGLMYNISDKTSPGWRGRRTREWSGDFQERSSQVTSENWASPRSADGDEPTSLHFQDQWSNRKDLHLSAANQSCAPATLCSKRARVSKLLCHPRQDSGCLTTSPPTSPSQDESATNSSNMWESLFQRSHIMQSSKPGAFATGKQTEAGSTSTEGHRSIQLDATNVQMDLGDESMVAKIQAGEARNDLPASMTTCSEEHLKRFQEAQRNIELQQTNSGTIAGGGIRFESSPNNLLSDVITDTLRSRELPNQQIGSSSGYLGSTTYSAIDGWPQEGGSVTDYLLLTSAVHKANLLDLQIQENQRNLKQGILNCCSDEYMSGSRPTDTVDYQTGLRMGSNGVSLEENGSPFCYSSLSMLPGHEFSVTNDFFMDSRCNPGEQLTARAAYEKTRNEQRGDCLPSKRVFKRSSKGGPRRPHIIKGQWTPEEDRYLVELVERHGQQRWSLIATQLTGRIGKQCRERWHNHLRPDIKRDGWNTEEEEALVSAHNKLGNRWADIAKMIPGRTENAIKNHWNATMRRKDLRRKHRRVADGSSDGLEVVPRCTILRDYQQKVVAQGGGRKGRVFKSLPTVDDVDRFNKGNPDDTHSGTPESDSPQLTCGSPPGWTSNEIEKLTLPARIVEMNSTPEPDHTIMNNKMGRKDLQEEVEGTRASTQYVNPLAHGNLISLVQSVGYGASSVSSANPLQSRVSVWGQGVGSYSRPPVTFWGGGQWAEGGSEVLFAEPAATGKAEDDDAAIWVSQNNVPDYGSTSRFSDAATSDAVPVYQSSELRDLKATDHITASQLGTLDQIVNDSSRNSNNHPHLLPYSLERGSASSQSKGMLQQGRNKFSNLDLSTQAYSSLDGSARPLHGHSHFQATDELEQQLESTSGAAGSVASLERKGILTTGDNELAQADRIGNNTRENPRALSTNPDIILAAASAAASDHCRYHPNANPLAIVEPSVKRTVTIPNHQLSVNSFENANANHDPRLSAYFGNPCHDTFNPHRQQVMNYVTGGPDHDISDVTSLLLSRGPMSSLADDITSVTSESTTFSNSSPLGRKYWDQSPSHSSPSRGPGDLDLVELVAQPLDQAHYLRKVKHPACSESLGVSTSVCTVPTVTENGRDIRGINFHSHTYHEAEAKLYDICSKMRSQWQLGCIALAHRVGVVGAGEVYAVVAVTSSDSDSSSHATRAADFAVELLRSGGSALQHHNVLL</sequence>
<keyword evidence="1" id="KW-0677">Repeat</keyword>
<reference evidence="6 8" key="1">
    <citation type="journal article" date="2008" name="Science">
        <title>The Physcomitrella genome reveals evolutionary insights into the conquest of land by plants.</title>
        <authorList>
            <person name="Rensing S."/>
            <person name="Lang D."/>
            <person name="Zimmer A."/>
            <person name="Terry A."/>
            <person name="Salamov A."/>
            <person name="Shapiro H."/>
            <person name="Nishiyama T."/>
            <person name="Perroud P.-F."/>
            <person name="Lindquist E."/>
            <person name="Kamisugi Y."/>
            <person name="Tanahashi T."/>
            <person name="Sakakibara K."/>
            <person name="Fujita T."/>
            <person name="Oishi K."/>
            <person name="Shin-I T."/>
            <person name="Kuroki Y."/>
            <person name="Toyoda A."/>
            <person name="Suzuki Y."/>
            <person name="Hashimoto A."/>
            <person name="Yamaguchi K."/>
            <person name="Sugano A."/>
            <person name="Kohara Y."/>
            <person name="Fujiyama A."/>
            <person name="Anterola A."/>
            <person name="Aoki S."/>
            <person name="Ashton N."/>
            <person name="Barbazuk W.B."/>
            <person name="Barker E."/>
            <person name="Bennetzen J."/>
            <person name="Bezanilla M."/>
            <person name="Blankenship R."/>
            <person name="Cho S.H."/>
            <person name="Dutcher S."/>
            <person name="Estelle M."/>
            <person name="Fawcett J.A."/>
            <person name="Gundlach H."/>
            <person name="Hanada K."/>
            <person name="Heyl A."/>
            <person name="Hicks K.A."/>
            <person name="Hugh J."/>
            <person name="Lohr M."/>
            <person name="Mayer K."/>
            <person name="Melkozernov A."/>
            <person name="Murata T."/>
            <person name="Nelson D."/>
            <person name="Pils B."/>
            <person name="Prigge M."/>
            <person name="Reiss B."/>
            <person name="Renner T."/>
            <person name="Rombauts S."/>
            <person name="Rushton P."/>
            <person name="Sanderfoot A."/>
            <person name="Schween G."/>
            <person name="Shiu S.-H."/>
            <person name="Stueber K."/>
            <person name="Theodoulou F.L."/>
            <person name="Tu H."/>
            <person name="Van de Peer Y."/>
            <person name="Verrier P.J."/>
            <person name="Waters E."/>
            <person name="Wood A."/>
            <person name="Yang L."/>
            <person name="Cove D."/>
            <person name="Cuming A."/>
            <person name="Hasebe M."/>
            <person name="Lucas S."/>
            <person name="Mishler D.B."/>
            <person name="Reski R."/>
            <person name="Grigoriev I."/>
            <person name="Quatrano R.S."/>
            <person name="Boore J.L."/>
        </authorList>
    </citation>
    <scope>NUCLEOTIDE SEQUENCE [LARGE SCALE GENOMIC DNA]</scope>
    <source>
        <strain evidence="7 8">cv. Gransden 2004</strain>
    </source>
</reference>
<dbReference type="InterPro" id="IPR036563">
    <property type="entry name" value="MoaE_sf"/>
</dbReference>
<feature type="region of interest" description="Disordered" evidence="3">
    <location>
        <begin position="1169"/>
        <end position="1203"/>
    </location>
</feature>
<protein>
    <submittedName>
        <fullName evidence="6 7">Uncharacterized protein</fullName>
    </submittedName>
</protein>
<evidence type="ECO:0000313" key="7">
    <source>
        <dbReference type="EnsemblPlants" id="Pp3c6_23360V3.1"/>
    </source>
</evidence>
<evidence type="ECO:0000256" key="2">
    <source>
        <dbReference type="ARBA" id="ARBA00023125"/>
    </source>
</evidence>
<feature type="domain" description="HTH myb-type" evidence="5">
    <location>
        <begin position="618"/>
        <end position="668"/>
    </location>
</feature>
<dbReference type="PANTHER" id="PTHR45614">
    <property type="entry name" value="MYB PROTEIN-RELATED"/>
    <property type="match status" value="1"/>
</dbReference>
<dbReference type="InterPro" id="IPR009057">
    <property type="entry name" value="Homeodomain-like_sf"/>
</dbReference>
<dbReference type="PROSITE" id="PS51294">
    <property type="entry name" value="HTH_MYB"/>
    <property type="match status" value="2"/>
</dbReference>
<feature type="region of interest" description="Disordered" evidence="3">
    <location>
        <begin position="243"/>
        <end position="266"/>
    </location>
</feature>
<dbReference type="InterPro" id="IPR003448">
    <property type="entry name" value="Mopterin_biosynth_MoaE"/>
</dbReference>
<feature type="region of interest" description="Disordered" evidence="3">
    <location>
        <begin position="90"/>
        <end position="203"/>
    </location>
</feature>
<dbReference type="CDD" id="cd00167">
    <property type="entry name" value="SANT"/>
    <property type="match status" value="2"/>
</dbReference>
<dbReference type="Gene3D" id="1.10.10.60">
    <property type="entry name" value="Homeodomain-like"/>
    <property type="match status" value="2"/>
</dbReference>
<dbReference type="PaxDb" id="3218-PP1S103_56V6.1"/>
<evidence type="ECO:0000256" key="3">
    <source>
        <dbReference type="SAM" id="MobiDB-lite"/>
    </source>
</evidence>
<name>A0A2K1KGU6_PHYPA</name>
<dbReference type="Pfam" id="PF02391">
    <property type="entry name" value="MoaE"/>
    <property type="match status" value="1"/>
</dbReference>
<feature type="compositionally biased region" description="Polar residues" evidence="3">
    <location>
        <begin position="734"/>
        <end position="755"/>
    </location>
</feature>
<reference evidence="6 8" key="2">
    <citation type="journal article" date="2018" name="Plant J.">
        <title>The Physcomitrella patens chromosome-scale assembly reveals moss genome structure and evolution.</title>
        <authorList>
            <person name="Lang D."/>
            <person name="Ullrich K.K."/>
            <person name="Murat F."/>
            <person name="Fuchs J."/>
            <person name="Jenkins J."/>
            <person name="Haas F.B."/>
            <person name="Piednoel M."/>
            <person name="Gundlach H."/>
            <person name="Van Bel M."/>
            <person name="Meyberg R."/>
            <person name="Vives C."/>
            <person name="Morata J."/>
            <person name="Symeonidi A."/>
            <person name="Hiss M."/>
            <person name="Muchero W."/>
            <person name="Kamisugi Y."/>
            <person name="Saleh O."/>
            <person name="Blanc G."/>
            <person name="Decker E.L."/>
            <person name="van Gessel N."/>
            <person name="Grimwood J."/>
            <person name="Hayes R.D."/>
            <person name="Graham S.W."/>
            <person name="Gunter L.E."/>
            <person name="McDaniel S.F."/>
            <person name="Hoernstein S.N.W."/>
            <person name="Larsson A."/>
            <person name="Li F.W."/>
            <person name="Perroud P.F."/>
            <person name="Phillips J."/>
            <person name="Ranjan P."/>
            <person name="Rokshar D.S."/>
            <person name="Rothfels C.J."/>
            <person name="Schneider L."/>
            <person name="Shu S."/>
            <person name="Stevenson D.W."/>
            <person name="Thummler F."/>
            <person name="Tillich M."/>
            <person name="Villarreal Aguilar J.C."/>
            <person name="Widiez T."/>
            <person name="Wong G.K."/>
            <person name="Wymore A."/>
            <person name="Zhang Y."/>
            <person name="Zimmer A.D."/>
            <person name="Quatrano R.S."/>
            <person name="Mayer K.F.X."/>
            <person name="Goodstein D."/>
            <person name="Casacuberta J.M."/>
            <person name="Vandepoele K."/>
            <person name="Reski R."/>
            <person name="Cuming A.C."/>
            <person name="Tuskan G.A."/>
            <person name="Maumus F."/>
            <person name="Salse J."/>
            <person name="Schmutz J."/>
            <person name="Rensing S.A."/>
        </authorList>
    </citation>
    <scope>NUCLEOTIDE SEQUENCE [LARGE SCALE GENOMIC DNA]</scope>
    <source>
        <strain evidence="7 8">cv. Gransden 2004</strain>
    </source>
</reference>
<evidence type="ECO:0000259" key="5">
    <source>
        <dbReference type="PROSITE" id="PS51294"/>
    </source>
</evidence>
<dbReference type="GO" id="GO:0005634">
    <property type="term" value="C:nucleus"/>
    <property type="evidence" value="ECO:0000318"/>
    <property type="project" value="GO_Central"/>
</dbReference>
<dbReference type="SUPFAM" id="SSF46689">
    <property type="entry name" value="Homeodomain-like"/>
    <property type="match status" value="1"/>
</dbReference>